<evidence type="ECO:0000256" key="1">
    <source>
        <dbReference type="ARBA" id="ARBA00022741"/>
    </source>
</evidence>
<dbReference type="GO" id="GO:0005524">
    <property type="term" value="F:ATP binding"/>
    <property type="evidence" value="ECO:0007669"/>
    <property type="project" value="UniProtKB-KW"/>
</dbReference>
<feature type="chain" id="PRO_5044882006" description="AAA+ ATPase domain-containing protein" evidence="3">
    <location>
        <begin position="18"/>
        <end position="183"/>
    </location>
</feature>
<evidence type="ECO:0008006" key="6">
    <source>
        <dbReference type="Google" id="ProtNLM"/>
    </source>
</evidence>
<dbReference type="AlphaFoldDB" id="A0ABD3FEK3"/>
<evidence type="ECO:0000313" key="4">
    <source>
        <dbReference type="EMBL" id="KAL3665198.1"/>
    </source>
</evidence>
<proteinExistence type="predicted"/>
<comment type="caution">
    <text evidence="4">The sequence shown here is derived from an EMBL/GenBank/DDBJ whole genome shotgun (WGS) entry which is preliminary data.</text>
</comment>
<reference evidence="4 5" key="1">
    <citation type="submission" date="2024-09" db="EMBL/GenBank/DDBJ databases">
        <title>Genome sequencing and assembly of Phytophthora oleae, isolate VK10A, causative agent of rot of olive drupes.</title>
        <authorList>
            <person name="Conti Taguali S."/>
            <person name="Riolo M."/>
            <person name="La Spada F."/>
            <person name="Cacciola S.O."/>
            <person name="Dionisio G."/>
        </authorList>
    </citation>
    <scope>NUCLEOTIDE SEQUENCE [LARGE SCALE GENOMIC DNA]</scope>
    <source>
        <strain evidence="4 5">VK10A</strain>
    </source>
</reference>
<dbReference type="Gene3D" id="3.40.50.300">
    <property type="entry name" value="P-loop containing nucleotide triphosphate hydrolases"/>
    <property type="match status" value="1"/>
</dbReference>
<protein>
    <recommendedName>
        <fullName evidence="6">AAA+ ATPase domain-containing protein</fullName>
    </recommendedName>
</protein>
<name>A0ABD3FEK3_9STRA</name>
<evidence type="ECO:0000256" key="3">
    <source>
        <dbReference type="SAM" id="SignalP"/>
    </source>
</evidence>
<dbReference type="InterPro" id="IPR013641">
    <property type="entry name" value="KTI12/PSTK"/>
</dbReference>
<feature type="signal peptide" evidence="3">
    <location>
        <begin position="1"/>
        <end position="17"/>
    </location>
</feature>
<dbReference type="Pfam" id="PF08433">
    <property type="entry name" value="KTI12"/>
    <property type="match status" value="1"/>
</dbReference>
<organism evidence="4 5">
    <name type="scientific">Phytophthora oleae</name>
    <dbReference type="NCBI Taxonomy" id="2107226"/>
    <lineage>
        <taxon>Eukaryota</taxon>
        <taxon>Sar</taxon>
        <taxon>Stramenopiles</taxon>
        <taxon>Oomycota</taxon>
        <taxon>Peronosporomycetes</taxon>
        <taxon>Peronosporales</taxon>
        <taxon>Peronosporaceae</taxon>
        <taxon>Phytophthora</taxon>
    </lineage>
</organism>
<keyword evidence="5" id="KW-1185">Reference proteome</keyword>
<dbReference type="InterPro" id="IPR027417">
    <property type="entry name" value="P-loop_NTPase"/>
</dbReference>
<dbReference type="EMBL" id="JBIMZQ010000021">
    <property type="protein sequence ID" value="KAL3665198.1"/>
    <property type="molecule type" value="Genomic_DNA"/>
</dbReference>
<gene>
    <name evidence="4" type="ORF">V7S43_009826</name>
</gene>
<dbReference type="SUPFAM" id="SSF52540">
    <property type="entry name" value="P-loop containing nucleoside triphosphate hydrolases"/>
    <property type="match status" value="1"/>
</dbReference>
<keyword evidence="1" id="KW-0547">Nucleotide-binding</keyword>
<keyword evidence="3" id="KW-0732">Signal</keyword>
<evidence type="ECO:0000313" key="5">
    <source>
        <dbReference type="Proteomes" id="UP001632037"/>
    </source>
</evidence>
<sequence length="183" mass="20718">MQWCQVVLSIVIDFVEGTWNFDACVVVLRGLPGSGKSTFADILAAEFRKEFDLVRERFTRICAKALYQVGQAREQTHGQAFMQAITDSLAVADVVIVDDTHIFTKELECVETTACHLWSKMGLHGKVYTVNFACRDEEHALMLNHRSWHPLPNGEIRKLYGSFAELETKVTHRPDCFTIDPGI</sequence>
<dbReference type="Proteomes" id="UP001632037">
    <property type="component" value="Unassembled WGS sequence"/>
</dbReference>
<accession>A0ABD3FEK3</accession>
<evidence type="ECO:0000256" key="2">
    <source>
        <dbReference type="ARBA" id="ARBA00022840"/>
    </source>
</evidence>
<keyword evidence="2" id="KW-0067">ATP-binding</keyword>